<protein>
    <recommendedName>
        <fullName evidence="3">Replicative helicase inhibitor G39P N-terminal domain-containing protein</fullName>
    </recommendedName>
</protein>
<dbReference type="EMBL" id="NPBY01000063">
    <property type="protein sequence ID" value="PAD73691.1"/>
    <property type="molecule type" value="Genomic_DNA"/>
</dbReference>
<gene>
    <name evidence="1" type="ORF">CHH67_19850</name>
</gene>
<organism evidence="1 2">
    <name type="scientific">Paenibacillus campinasensis</name>
    <dbReference type="NCBI Taxonomy" id="66347"/>
    <lineage>
        <taxon>Bacteria</taxon>
        <taxon>Bacillati</taxon>
        <taxon>Bacillota</taxon>
        <taxon>Bacilli</taxon>
        <taxon>Bacillales</taxon>
        <taxon>Paenibacillaceae</taxon>
        <taxon>Paenibacillus</taxon>
    </lineage>
</organism>
<evidence type="ECO:0000313" key="2">
    <source>
        <dbReference type="Proteomes" id="UP000215596"/>
    </source>
</evidence>
<dbReference type="AlphaFoldDB" id="A0A268EKP5"/>
<name>A0A268EKP5_9BACL</name>
<reference evidence="1 2" key="1">
    <citation type="submission" date="2017-07" db="EMBL/GenBank/DDBJ databases">
        <title>Isolation and whole genome analysis of endospore-forming bacteria from heroin.</title>
        <authorList>
            <person name="Kalinowski J."/>
            <person name="Ahrens B."/>
            <person name="Al-Dilaimi A."/>
            <person name="Winkler A."/>
            <person name="Wibberg D."/>
            <person name="Schleenbecker U."/>
            <person name="Ruckert C."/>
            <person name="Wolfel R."/>
            <person name="Grass G."/>
        </authorList>
    </citation>
    <scope>NUCLEOTIDE SEQUENCE [LARGE SCALE GENOMIC DNA]</scope>
    <source>
        <strain evidence="1 2">7537-G1</strain>
    </source>
</reference>
<dbReference type="RefSeq" id="WP_095267102.1">
    <property type="nucleotide sequence ID" value="NZ_NPBY01000063.1"/>
</dbReference>
<dbReference type="Proteomes" id="UP000215596">
    <property type="component" value="Unassembled WGS sequence"/>
</dbReference>
<proteinExistence type="predicted"/>
<comment type="caution">
    <text evidence="1">The sequence shown here is derived from an EMBL/GenBank/DDBJ whole genome shotgun (WGS) entry which is preliminary data.</text>
</comment>
<dbReference type="OrthoDB" id="2625859at2"/>
<dbReference type="Gene3D" id="1.10.8.200">
    <property type="entry name" value="Replisome organizer (g39p helicase loader/inhibitor protein)"/>
    <property type="match status" value="1"/>
</dbReference>
<sequence length="105" mass="12139">MNNKELLHLLSVIVTAYPTVQVSEEMETLWRSMLQDVSYSKAAENLAQHIKTSRYPPTIADIRGNTSPLSVDNLRIQTEERFRLMDGWERNACPRPRLTEGKQHD</sequence>
<accession>A0A268EKP5</accession>
<evidence type="ECO:0008006" key="3">
    <source>
        <dbReference type="Google" id="ProtNLM"/>
    </source>
</evidence>
<evidence type="ECO:0000313" key="1">
    <source>
        <dbReference type="EMBL" id="PAD73691.1"/>
    </source>
</evidence>